<comment type="similarity">
    <text evidence="4">Belongs to the 2-oxoacid dehydrogenase family.</text>
</comment>
<evidence type="ECO:0000256" key="8">
    <source>
        <dbReference type="ARBA" id="ARBA00022679"/>
    </source>
</evidence>
<evidence type="ECO:0000256" key="16">
    <source>
        <dbReference type="SAM" id="MobiDB-lite"/>
    </source>
</evidence>
<evidence type="ECO:0000256" key="5">
    <source>
        <dbReference type="ARBA" id="ARBA00012945"/>
    </source>
</evidence>
<dbReference type="AlphaFoldDB" id="A0AAF5CXM2"/>
<evidence type="ECO:0000256" key="15">
    <source>
        <dbReference type="ARBA" id="ARBA00046046"/>
    </source>
</evidence>
<organism evidence="18 19">
    <name type="scientific">Strongyloides stercoralis</name>
    <name type="common">Threadworm</name>
    <dbReference type="NCBI Taxonomy" id="6248"/>
    <lineage>
        <taxon>Eukaryota</taxon>
        <taxon>Metazoa</taxon>
        <taxon>Ecdysozoa</taxon>
        <taxon>Nematoda</taxon>
        <taxon>Chromadorea</taxon>
        <taxon>Rhabditida</taxon>
        <taxon>Tylenchina</taxon>
        <taxon>Panagrolaimomorpha</taxon>
        <taxon>Strongyloidoidea</taxon>
        <taxon>Strongyloididae</taxon>
        <taxon>Strongyloides</taxon>
    </lineage>
</organism>
<evidence type="ECO:0000256" key="3">
    <source>
        <dbReference type="ARBA" id="ARBA00005145"/>
    </source>
</evidence>
<evidence type="ECO:0000256" key="4">
    <source>
        <dbReference type="ARBA" id="ARBA00007317"/>
    </source>
</evidence>
<dbReference type="PANTHER" id="PTHR43416:SF5">
    <property type="entry name" value="DIHYDROLIPOYLLYSINE-RESIDUE SUCCINYLTRANSFERASE COMPONENT OF 2-OXOGLUTARATE DEHYDROGENASE COMPLEX, MITOCHONDRIAL"/>
    <property type="match status" value="1"/>
</dbReference>
<evidence type="ECO:0000256" key="13">
    <source>
        <dbReference type="ARBA" id="ARBA00031331"/>
    </source>
</evidence>
<feature type="compositionally biased region" description="Polar residues" evidence="16">
    <location>
        <begin position="174"/>
        <end position="190"/>
    </location>
</feature>
<keyword evidence="10" id="KW-0809">Transit peptide</keyword>
<evidence type="ECO:0000256" key="11">
    <source>
        <dbReference type="ARBA" id="ARBA00023128"/>
    </source>
</evidence>
<dbReference type="PROSITE" id="PS00189">
    <property type="entry name" value="LIPOYL"/>
    <property type="match status" value="1"/>
</dbReference>
<evidence type="ECO:0000256" key="6">
    <source>
        <dbReference type="ARBA" id="ARBA00020294"/>
    </source>
</evidence>
<comment type="cofactor">
    <cofactor evidence="1">
        <name>(R)-lipoate</name>
        <dbReference type="ChEBI" id="CHEBI:83088"/>
    </cofactor>
</comment>
<proteinExistence type="inferred from homology"/>
<dbReference type="CDD" id="cd06849">
    <property type="entry name" value="lipoyl_domain"/>
    <property type="match status" value="1"/>
</dbReference>
<dbReference type="Proteomes" id="UP000035681">
    <property type="component" value="Unplaced"/>
</dbReference>
<dbReference type="InterPro" id="IPR023213">
    <property type="entry name" value="CAT-like_dom_sf"/>
</dbReference>
<comment type="function">
    <text evidence="15">Dihydrolipoamide succinyltransferase (E2) component of the 2-oxoglutarate dehydrogenase complex. The 2-oxoglutarate dehydrogenase complex catalyzes the overall conversion of 2-oxoglutarate to succinyl-CoA and CO(2). The 2-oxoglutarate dehydrogenase complex is mainly active in the mitochondrion. A fraction of the 2-oxoglutarate dehydrogenase complex also localizes in the nucleus and is required for lysine succinylation of histones: associates with KAT2A on chromatin and provides succinyl-CoA to histone succinyltransferase KAT2A.</text>
</comment>
<keyword evidence="18" id="KW-1185">Reference proteome</keyword>
<evidence type="ECO:0000256" key="14">
    <source>
        <dbReference type="ARBA" id="ARBA00032406"/>
    </source>
</evidence>
<dbReference type="Pfam" id="PF00198">
    <property type="entry name" value="2-oxoacid_dh"/>
    <property type="match status" value="1"/>
</dbReference>
<dbReference type="InterPro" id="IPR011053">
    <property type="entry name" value="Single_hybrid_motif"/>
</dbReference>
<dbReference type="SUPFAM" id="SSF52777">
    <property type="entry name" value="CoA-dependent acyltransferases"/>
    <property type="match status" value="1"/>
</dbReference>
<dbReference type="GO" id="GO:0045252">
    <property type="term" value="C:oxoglutarate dehydrogenase complex"/>
    <property type="evidence" value="ECO:0007669"/>
    <property type="project" value="InterPro"/>
</dbReference>
<comment type="pathway">
    <text evidence="3">Amino-acid degradation; L-lysine degradation via saccharopine pathway; glutaryl-CoA from L-lysine: step 6/6.</text>
</comment>
<sequence length="466" mass="51000">STMSYRSGFGKTLKQLSNISLKSTRPLTIRTLTHFKKNLQFSSTIKPSFYNEHYSRNIHLSPIFCSETVVIEGPAFAESISEGDIRWIKAVGDFVNEDDLVAEIETDKTSVEVPAPRSGTIVKFLVQDGEKVGPKQKLYELKPGDASDTASASKKEEAPTTKETAPPKKEETSTGKVTKTTPDVSVKSNAGTIPKSAPVVSKPSGMPLSSVDVSGIEVNKLPSGVTSEQSVSGSREEFRVKMNRMRLRTAERLKNSQNENASLTTFNEIDMSNVIEMRAKYQQAFTKKHGVKLGLMSPFVKASAYALTNQPIVNAVIDQGDIVYRKFIDISVAVATPRGLVVPVIRNVESMNYADIEYTLSKLGEKARENKIAVEDMEGGTFTISNGGVYGSLFGTPIINPPQCAILGMHGIFDKPVAVNGKVEIRPIMTVALTYDHRLIDGREAVTFLKTIKSAVEDPRVMLMNL</sequence>
<protein>
    <recommendedName>
        <fullName evidence="6">Dihydrolipoyllysine-residue succinyltransferase component of 2-oxoglutarate dehydrogenase complex, mitochondrial</fullName>
        <ecNumber evidence="5">2.3.1.61</ecNumber>
    </recommendedName>
    <alternativeName>
        <fullName evidence="14">2-oxoglutarate dehydrogenase complex component E2</fullName>
    </alternativeName>
    <alternativeName>
        <fullName evidence="13">E2K</fullName>
    </alternativeName>
</protein>
<feature type="compositionally biased region" description="Basic and acidic residues" evidence="16">
    <location>
        <begin position="153"/>
        <end position="173"/>
    </location>
</feature>
<dbReference type="PANTHER" id="PTHR43416">
    <property type="entry name" value="DIHYDROLIPOYLLYSINE-RESIDUE SUCCINYLTRANSFERASE COMPONENT OF 2-OXOGLUTARATE DEHYDROGENASE COMPLEX, MITOCHONDRIAL-RELATED"/>
    <property type="match status" value="1"/>
</dbReference>
<keyword evidence="12" id="KW-0012">Acyltransferase</keyword>
<keyword evidence="11" id="KW-0496">Mitochondrion</keyword>
<comment type="subcellular location">
    <subcellularLocation>
        <location evidence="2">Mitochondrion</location>
    </subcellularLocation>
</comment>
<feature type="region of interest" description="Disordered" evidence="16">
    <location>
        <begin position="135"/>
        <end position="190"/>
    </location>
</feature>
<dbReference type="PROSITE" id="PS50968">
    <property type="entry name" value="BIOTINYL_LIPOYL"/>
    <property type="match status" value="1"/>
</dbReference>
<feature type="compositionally biased region" description="Basic and acidic residues" evidence="16">
    <location>
        <begin position="135"/>
        <end position="145"/>
    </location>
</feature>
<accession>A0AAF5CXM2</accession>
<dbReference type="FunFam" id="3.30.559.10:FF:000006">
    <property type="entry name" value="Dihydrolipoyllysine-residue succinyltransferase component of 2-oxoglutarate dehydrogenase complex, mitochondrial"/>
    <property type="match status" value="1"/>
</dbReference>
<dbReference type="GO" id="GO:0006099">
    <property type="term" value="P:tricarboxylic acid cycle"/>
    <property type="evidence" value="ECO:0007669"/>
    <property type="project" value="UniProtKB-KW"/>
</dbReference>
<dbReference type="NCBIfam" id="TIGR01347">
    <property type="entry name" value="sucB"/>
    <property type="match status" value="1"/>
</dbReference>
<name>A0AAF5CXM2_STRER</name>
<evidence type="ECO:0000256" key="1">
    <source>
        <dbReference type="ARBA" id="ARBA00001938"/>
    </source>
</evidence>
<evidence type="ECO:0000256" key="9">
    <source>
        <dbReference type="ARBA" id="ARBA00022823"/>
    </source>
</evidence>
<evidence type="ECO:0000256" key="7">
    <source>
        <dbReference type="ARBA" id="ARBA00022532"/>
    </source>
</evidence>
<dbReference type="Pfam" id="PF00364">
    <property type="entry name" value="Biotin_lipoyl"/>
    <property type="match status" value="1"/>
</dbReference>
<dbReference type="GO" id="GO:0004149">
    <property type="term" value="F:dihydrolipoyllysine-residue succinyltransferase activity"/>
    <property type="evidence" value="ECO:0007669"/>
    <property type="project" value="UniProtKB-EC"/>
</dbReference>
<evidence type="ECO:0000259" key="17">
    <source>
        <dbReference type="PROSITE" id="PS50968"/>
    </source>
</evidence>
<keyword evidence="8" id="KW-0808">Transferase</keyword>
<dbReference type="InterPro" id="IPR001078">
    <property type="entry name" value="2-oxoacid_DH_actylTfrase"/>
</dbReference>
<reference evidence="19" key="1">
    <citation type="submission" date="2024-02" db="UniProtKB">
        <authorList>
            <consortium name="WormBaseParasite"/>
        </authorList>
    </citation>
    <scope>IDENTIFICATION</scope>
</reference>
<dbReference type="Gene3D" id="2.40.50.100">
    <property type="match status" value="1"/>
</dbReference>
<dbReference type="InterPro" id="IPR006255">
    <property type="entry name" value="SucB"/>
</dbReference>
<keyword evidence="9" id="KW-0450">Lipoyl</keyword>
<dbReference type="NCBIfam" id="NF004309">
    <property type="entry name" value="PRK05704.1"/>
    <property type="match status" value="1"/>
</dbReference>
<dbReference type="InterPro" id="IPR050537">
    <property type="entry name" value="2-oxoacid_dehydrogenase"/>
</dbReference>
<feature type="domain" description="Lipoyl-binding" evidence="17">
    <location>
        <begin position="68"/>
        <end position="142"/>
    </location>
</feature>
<evidence type="ECO:0000313" key="19">
    <source>
        <dbReference type="WBParaSite" id="TCONS_00003275.p1"/>
    </source>
</evidence>
<dbReference type="InterPro" id="IPR003016">
    <property type="entry name" value="2-oxoA_DH_lipoyl-BS"/>
</dbReference>
<dbReference type="WBParaSite" id="TCONS_00003275.p1">
    <property type="protein sequence ID" value="TCONS_00003275.p1"/>
    <property type="gene ID" value="XLOC_003020"/>
</dbReference>
<dbReference type="SUPFAM" id="SSF51230">
    <property type="entry name" value="Single hybrid motif"/>
    <property type="match status" value="1"/>
</dbReference>
<dbReference type="GO" id="GO:0005739">
    <property type="term" value="C:mitochondrion"/>
    <property type="evidence" value="ECO:0007669"/>
    <property type="project" value="UniProtKB-SubCell"/>
</dbReference>
<evidence type="ECO:0000256" key="10">
    <source>
        <dbReference type="ARBA" id="ARBA00022946"/>
    </source>
</evidence>
<evidence type="ECO:0000256" key="2">
    <source>
        <dbReference type="ARBA" id="ARBA00004173"/>
    </source>
</evidence>
<dbReference type="Gene3D" id="3.30.559.10">
    <property type="entry name" value="Chloramphenicol acetyltransferase-like domain"/>
    <property type="match status" value="1"/>
</dbReference>
<dbReference type="EC" id="2.3.1.61" evidence="5"/>
<evidence type="ECO:0000256" key="12">
    <source>
        <dbReference type="ARBA" id="ARBA00023315"/>
    </source>
</evidence>
<evidence type="ECO:0000313" key="18">
    <source>
        <dbReference type="Proteomes" id="UP000035681"/>
    </source>
</evidence>
<dbReference type="InterPro" id="IPR000089">
    <property type="entry name" value="Biotin_lipoyl"/>
</dbReference>
<keyword evidence="7" id="KW-0816">Tricarboxylic acid cycle</keyword>